<dbReference type="GO" id="GO:0016989">
    <property type="term" value="F:sigma factor antagonist activity"/>
    <property type="evidence" value="ECO:0007669"/>
    <property type="project" value="TreeGrafter"/>
</dbReference>
<dbReference type="PANTHER" id="PTHR30273:SF2">
    <property type="entry name" value="PROTEIN FECR"/>
    <property type="match status" value="1"/>
</dbReference>
<feature type="domain" description="Protein FecR C-terminal" evidence="2">
    <location>
        <begin position="312"/>
        <end position="378"/>
    </location>
</feature>
<evidence type="ECO:0000259" key="2">
    <source>
        <dbReference type="Pfam" id="PF16344"/>
    </source>
</evidence>
<dbReference type="EMBL" id="SMJU01000011">
    <property type="protein sequence ID" value="TDB62735.1"/>
    <property type="molecule type" value="Genomic_DNA"/>
</dbReference>
<sequence length="385" mass="43555">MFLTLQLVLSSYFRVTPSAPFELPTMKKYENYEVEDFIQDLYFRQWALDALPPQDTFWKTWQDTHPEQHEKIEEARALVIAYQLEAIPEDSSEIQLAIEAILLDTKKGTFPGFFQHTWFKVAASVAVLMGVFYFGSRSMNWYPLEKAAATNPSARVSDASGLPEKFNQSSVVQEFTLSDGSKVLLDPNSRLRISEEFGQTRREVFLDGDASFDIVKNPQKPFLVYTEKLVTKVLGTSFRVTAKAENQSVYVSVTSGKVTVYKSRANPNPALSEEIILTPNQQAVYVKSDDKLIKTIVENPRQLHKPLTSANFAYNETPISQVFADLEMSYGVRIYYDEVLMKECNLTATLANEPLFIKLALICETIQASYELIDGQIVVNGRGCP</sequence>
<dbReference type="Gene3D" id="3.55.50.30">
    <property type="match status" value="1"/>
</dbReference>
<dbReference type="InterPro" id="IPR006860">
    <property type="entry name" value="FecR"/>
</dbReference>
<proteinExistence type="predicted"/>
<organism evidence="3 4">
    <name type="scientific">Arundinibacter roseus</name>
    <dbReference type="NCBI Taxonomy" id="2070510"/>
    <lineage>
        <taxon>Bacteria</taxon>
        <taxon>Pseudomonadati</taxon>
        <taxon>Bacteroidota</taxon>
        <taxon>Cytophagia</taxon>
        <taxon>Cytophagales</taxon>
        <taxon>Spirosomataceae</taxon>
        <taxon>Arundinibacter</taxon>
    </lineage>
</organism>
<comment type="caution">
    <text evidence="3">The sequence shown here is derived from an EMBL/GenBank/DDBJ whole genome shotgun (WGS) entry which is preliminary data.</text>
</comment>
<dbReference type="Pfam" id="PF16344">
    <property type="entry name" value="FecR_C"/>
    <property type="match status" value="1"/>
</dbReference>
<dbReference type="PIRSF" id="PIRSF018266">
    <property type="entry name" value="FecR"/>
    <property type="match status" value="1"/>
</dbReference>
<dbReference type="Proteomes" id="UP000295706">
    <property type="component" value="Unassembled WGS sequence"/>
</dbReference>
<dbReference type="AlphaFoldDB" id="A0A4V2X992"/>
<feature type="domain" description="FecR protein" evidence="1">
    <location>
        <begin position="173"/>
        <end position="258"/>
    </location>
</feature>
<dbReference type="Gene3D" id="2.60.120.1440">
    <property type="match status" value="1"/>
</dbReference>
<evidence type="ECO:0000313" key="4">
    <source>
        <dbReference type="Proteomes" id="UP000295706"/>
    </source>
</evidence>
<dbReference type="InterPro" id="IPR012373">
    <property type="entry name" value="Ferrdict_sens_TM"/>
</dbReference>
<protein>
    <submittedName>
        <fullName evidence="3">FecR family protein</fullName>
    </submittedName>
</protein>
<evidence type="ECO:0000313" key="3">
    <source>
        <dbReference type="EMBL" id="TDB62735.1"/>
    </source>
</evidence>
<dbReference type="Pfam" id="PF04773">
    <property type="entry name" value="FecR"/>
    <property type="match status" value="1"/>
</dbReference>
<keyword evidence="4" id="KW-1185">Reference proteome</keyword>
<reference evidence="3 4" key="1">
    <citation type="submission" date="2019-02" db="EMBL/GenBank/DDBJ databases">
        <title>Arundinibacter roseus gen. nov., sp. nov., a new member of the family Cytophagaceae.</title>
        <authorList>
            <person name="Szuroczki S."/>
            <person name="Khayer B."/>
            <person name="Sproer C."/>
            <person name="Toumi M."/>
            <person name="Szabo A."/>
            <person name="Felfoldi T."/>
            <person name="Schumann P."/>
            <person name="Toth E."/>
        </authorList>
    </citation>
    <scope>NUCLEOTIDE SEQUENCE [LARGE SCALE GENOMIC DNA]</scope>
    <source>
        <strain evidence="3 4">DMA-k-7a</strain>
    </source>
</reference>
<evidence type="ECO:0000259" key="1">
    <source>
        <dbReference type="Pfam" id="PF04773"/>
    </source>
</evidence>
<dbReference type="InterPro" id="IPR032508">
    <property type="entry name" value="FecR_C"/>
</dbReference>
<dbReference type="OrthoDB" id="645173at2"/>
<dbReference type="PANTHER" id="PTHR30273">
    <property type="entry name" value="PERIPLASMIC SIGNAL SENSOR AND SIGMA FACTOR ACTIVATOR FECR-RELATED"/>
    <property type="match status" value="1"/>
</dbReference>
<gene>
    <name evidence="3" type="ORF">EZE20_17520</name>
</gene>
<name>A0A4V2X992_9BACT</name>
<accession>A0A4V2X992</accession>